<reference evidence="4 5" key="1">
    <citation type="submission" date="2016-09" db="EMBL/GenBank/DDBJ databases">
        <authorList>
            <person name="Capua I."/>
            <person name="De Benedictis P."/>
            <person name="Joannis T."/>
            <person name="Lombin L.H."/>
            <person name="Cattoli G."/>
        </authorList>
    </citation>
    <scope>NUCLEOTIDE SEQUENCE [LARGE SCALE GENOMIC DNA]</scope>
    <source>
        <strain evidence="4 5">LMG 25899</strain>
    </source>
</reference>
<evidence type="ECO:0000313" key="5">
    <source>
        <dbReference type="Proteomes" id="UP000095256"/>
    </source>
</evidence>
<keyword evidence="5" id="KW-1185">Reference proteome</keyword>
<dbReference type="OrthoDB" id="2179640at2"/>
<dbReference type="Pfam" id="PF16729">
    <property type="entry name" value="DUF5067"/>
    <property type="match status" value="1"/>
</dbReference>
<protein>
    <recommendedName>
        <fullName evidence="3">DUF5067 domain-containing protein</fullName>
    </recommendedName>
</protein>
<name>A0A1E5KSU3_9ENTE</name>
<evidence type="ECO:0000256" key="1">
    <source>
        <dbReference type="ARBA" id="ARBA00022729"/>
    </source>
</evidence>
<dbReference type="Proteomes" id="UP000095256">
    <property type="component" value="Unassembled WGS sequence"/>
</dbReference>
<proteinExistence type="predicted"/>
<dbReference type="PROSITE" id="PS51257">
    <property type="entry name" value="PROKAR_LIPOPROTEIN"/>
    <property type="match status" value="1"/>
</dbReference>
<organism evidence="4 5">
    <name type="scientific">Enterococcus rivorum</name>
    <dbReference type="NCBI Taxonomy" id="762845"/>
    <lineage>
        <taxon>Bacteria</taxon>
        <taxon>Bacillati</taxon>
        <taxon>Bacillota</taxon>
        <taxon>Bacilli</taxon>
        <taxon>Lactobacillales</taxon>
        <taxon>Enterococcaceae</taxon>
        <taxon>Enterococcus</taxon>
    </lineage>
</organism>
<dbReference type="InterPro" id="IPR016123">
    <property type="entry name" value="Mog1/PsbP_a/b/a-sand"/>
</dbReference>
<comment type="caution">
    <text evidence="4">The sequence shown here is derived from an EMBL/GenBank/DDBJ whole genome shotgun (WGS) entry which is preliminary data.</text>
</comment>
<feature type="chain" id="PRO_5039538489" description="DUF5067 domain-containing protein" evidence="2">
    <location>
        <begin position="23"/>
        <end position="326"/>
    </location>
</feature>
<dbReference type="STRING" id="762845.BCR26_06750"/>
<evidence type="ECO:0000259" key="3">
    <source>
        <dbReference type="Pfam" id="PF16729"/>
    </source>
</evidence>
<feature type="domain" description="DUF5067" evidence="3">
    <location>
        <begin position="189"/>
        <end position="308"/>
    </location>
</feature>
<dbReference type="EMBL" id="MIEK01000078">
    <property type="protein sequence ID" value="OEH80923.1"/>
    <property type="molecule type" value="Genomic_DNA"/>
</dbReference>
<dbReference type="AlphaFoldDB" id="A0A1E5KSU3"/>
<keyword evidence="1 2" id="KW-0732">Signal</keyword>
<feature type="signal peptide" evidence="2">
    <location>
        <begin position="1"/>
        <end position="22"/>
    </location>
</feature>
<dbReference type="Gene3D" id="2.60.40.1240">
    <property type="match status" value="1"/>
</dbReference>
<dbReference type="InterPro" id="IPR031989">
    <property type="entry name" value="DUF5067"/>
</dbReference>
<dbReference type="SUPFAM" id="SSF55724">
    <property type="entry name" value="Mog1p/PsbP-like"/>
    <property type="match status" value="1"/>
</dbReference>
<sequence>MKKKQRFLLFISLFLWMSLLSACGTETLEKKQETVEGNGVSYQFYLPKGWKKQENIHDLYGRQAVLGAEDTRSNSNMFLLVFPKDSVKIKEFGQRTREELAKRNGYKKVEDVYMKEYKVNGAPAYKYTFETKFNGKKMWAHFYCIFSKNGVAQWMFYSADDANYEKRVEWIDAAINTVKETGFDQTKASSLESEEKSDEIKLSHPQFSVTVTGIAKVSGEAQKQLLVIRYDYTNQSQEPKKSQDWRTFMRVTQGDQELQEATLPLDSNDYQIKELVGNSDKEIQPGEMIQGALLYELTGTGAVNIDFLKEIESAQSSYTLIIPTTE</sequence>
<dbReference type="Gene3D" id="3.40.1000.10">
    <property type="entry name" value="Mog1/PsbP, alpha/beta/alpha sandwich"/>
    <property type="match status" value="1"/>
</dbReference>
<accession>A0A1E5KSU3</accession>
<gene>
    <name evidence="4" type="ORF">BCR26_06750</name>
</gene>
<dbReference type="InterPro" id="IPR029050">
    <property type="entry name" value="Immunoprotect_excell_Ig-like"/>
</dbReference>
<evidence type="ECO:0000313" key="4">
    <source>
        <dbReference type="EMBL" id="OEH80923.1"/>
    </source>
</evidence>
<dbReference type="RefSeq" id="WP_069700210.1">
    <property type="nucleotide sequence ID" value="NZ_JAGGMA010000006.1"/>
</dbReference>
<evidence type="ECO:0000256" key="2">
    <source>
        <dbReference type="SAM" id="SignalP"/>
    </source>
</evidence>